<evidence type="ECO:0000313" key="2">
    <source>
        <dbReference type="Proteomes" id="UP000195569"/>
    </source>
</evidence>
<accession>A0A1N7SUS5</accession>
<organism evidence="1 2">
    <name type="scientific">Paraburkholderia piptadeniae</name>
    <dbReference type="NCBI Taxonomy" id="1701573"/>
    <lineage>
        <taxon>Bacteria</taxon>
        <taxon>Pseudomonadati</taxon>
        <taxon>Pseudomonadota</taxon>
        <taxon>Betaproteobacteria</taxon>
        <taxon>Burkholderiales</taxon>
        <taxon>Burkholderiaceae</taxon>
        <taxon>Paraburkholderia</taxon>
    </lineage>
</organism>
<name>A0A1N7SUS5_9BURK</name>
<evidence type="ECO:0000313" key="1">
    <source>
        <dbReference type="EMBL" id="SIT51210.1"/>
    </source>
</evidence>
<gene>
    <name evidence="1" type="ORF">BN2476_1090030</name>
</gene>
<reference evidence="1" key="1">
    <citation type="submission" date="2016-12" db="EMBL/GenBank/DDBJ databases">
        <authorList>
            <person name="Moulin L."/>
        </authorList>
    </citation>
    <scope>NUCLEOTIDE SEQUENCE [LARGE SCALE GENOMIC DNA]</scope>
    <source>
        <strain evidence="1">STM 7183</strain>
    </source>
</reference>
<dbReference type="EMBL" id="CYGY02000109">
    <property type="protein sequence ID" value="SIT51210.1"/>
    <property type="molecule type" value="Genomic_DNA"/>
</dbReference>
<protein>
    <recommendedName>
        <fullName evidence="3">Transposase</fullName>
    </recommendedName>
</protein>
<keyword evidence="2" id="KW-1185">Reference proteome</keyword>
<dbReference type="AlphaFoldDB" id="A0A1N7SUS5"/>
<comment type="caution">
    <text evidence="1">The sequence shown here is derived from an EMBL/GenBank/DDBJ whole genome shotgun (WGS) entry which is preliminary data.</text>
</comment>
<evidence type="ECO:0008006" key="3">
    <source>
        <dbReference type="Google" id="ProtNLM"/>
    </source>
</evidence>
<dbReference type="Proteomes" id="UP000195569">
    <property type="component" value="Unassembled WGS sequence"/>
</dbReference>
<proteinExistence type="predicted"/>
<sequence length="84" mass="9370">MGSARSSRSANNLMEDVCTVLNGSERTVAKLALPHANALAYLRSVELFPFQVSLLRKVRVSTEMSLYVLAYNMKRVIKLLVRNG</sequence>